<evidence type="ECO:0000256" key="4">
    <source>
        <dbReference type="SAM" id="MobiDB-lite"/>
    </source>
</evidence>
<dbReference type="PROSITE" id="PS50088">
    <property type="entry name" value="ANK_REPEAT"/>
    <property type="match status" value="2"/>
</dbReference>
<feature type="region of interest" description="Disordered" evidence="4">
    <location>
        <begin position="417"/>
        <end position="512"/>
    </location>
</feature>
<dbReference type="EMBL" id="NBCO01000003">
    <property type="protein sequence ID" value="ORC92461.1"/>
    <property type="molecule type" value="Genomic_DNA"/>
</dbReference>
<reference evidence="6 7" key="1">
    <citation type="submission" date="2017-03" db="EMBL/GenBank/DDBJ databases">
        <title>An alternative strategy for trypanosome survival in the mammalian bloodstream revealed through genome and transcriptome analysis of the ubiquitous bovine parasite Trypanosoma (Megatrypanum) theileri.</title>
        <authorList>
            <person name="Kelly S."/>
            <person name="Ivens A."/>
            <person name="Mott A."/>
            <person name="O'Neill E."/>
            <person name="Emms D."/>
            <person name="Macleod O."/>
            <person name="Voorheis P."/>
            <person name="Matthews J."/>
            <person name="Matthews K."/>
            <person name="Carrington M."/>
        </authorList>
    </citation>
    <scope>NUCLEOTIDE SEQUENCE [LARGE SCALE GENOMIC DNA]</scope>
    <source>
        <strain evidence="6">Edinburgh</strain>
    </source>
</reference>
<feature type="repeat" description="ANK" evidence="3">
    <location>
        <begin position="246"/>
        <end position="284"/>
    </location>
</feature>
<evidence type="ECO:0000313" key="6">
    <source>
        <dbReference type="EMBL" id="ORC92461.1"/>
    </source>
</evidence>
<dbReference type="GeneID" id="39981761"/>
<dbReference type="SUPFAM" id="SSF48403">
    <property type="entry name" value="Ankyrin repeat"/>
    <property type="match status" value="1"/>
</dbReference>
<dbReference type="InterPro" id="IPR016024">
    <property type="entry name" value="ARM-type_fold"/>
</dbReference>
<evidence type="ECO:0000256" key="3">
    <source>
        <dbReference type="PROSITE-ProRule" id="PRU00023"/>
    </source>
</evidence>
<organism evidence="6 7">
    <name type="scientific">Trypanosoma theileri</name>
    <dbReference type="NCBI Taxonomy" id="67003"/>
    <lineage>
        <taxon>Eukaryota</taxon>
        <taxon>Discoba</taxon>
        <taxon>Euglenozoa</taxon>
        <taxon>Kinetoplastea</taxon>
        <taxon>Metakinetoplastina</taxon>
        <taxon>Trypanosomatida</taxon>
        <taxon>Trypanosomatidae</taxon>
        <taxon>Trypanosoma</taxon>
    </lineage>
</organism>
<accession>A0A1X0P6K1</accession>
<dbReference type="Proteomes" id="UP000192257">
    <property type="component" value="Unassembled WGS sequence"/>
</dbReference>
<dbReference type="InterPro" id="IPR036770">
    <property type="entry name" value="Ankyrin_rpt-contain_sf"/>
</dbReference>
<evidence type="ECO:0000256" key="5">
    <source>
        <dbReference type="SAM" id="Phobius"/>
    </source>
</evidence>
<dbReference type="SUPFAM" id="SSF48371">
    <property type="entry name" value="ARM repeat"/>
    <property type="match status" value="1"/>
</dbReference>
<keyword evidence="5" id="KW-1133">Transmembrane helix</keyword>
<dbReference type="AlphaFoldDB" id="A0A1X0P6K1"/>
<sequence>MKKGSGKSAGVEGQGKSDSALDMQFWNYLKKGDVDGLEEMLLRRVEDPETGAVTEEVNHIVAQKLVNSPNAKKILPLSFAVSQGMDEQGLHLLLRAGAKVNGKDSAAEQATALHTACWGEDDIAAALLLRCGANPLITDADGRTPLHVLASLNAAALFSYILETVTTPNVEQEGVLYLEGRSPVMVSADELLKKKDNAGFTVLHTCVSEISSGSNRVVSELLDYLETMAGKNPESVKSLVNISTESGSSALHILLSSPNSDENIVIQILERLLKLGADPTAIDVWGYTPLAVAIMAHSGIAVSKILQMLLVQMSTEENVMGKLEKTFLQRDSKKEYALIHHAIARRNIEAVKVMVNFIKSLDEKNGSHFIKGWIGDVIAEDDMSVVQMVVDTMCDEIADILITAHAIDEDVYNRLKSEHKEKEQQQQNIKKSKLGVNKDNNSDEEDEEEEDDDDDSESRNDQTSKKNTGDFSGFGSANMASGSRVQQARKARAQAAAQRRKNPQTRAGGEGMQFNREGIPLWAKIAFGFLILSMILRGISLLRGNTKALQ</sequence>
<evidence type="ECO:0000256" key="2">
    <source>
        <dbReference type="ARBA" id="ARBA00023043"/>
    </source>
</evidence>
<feature type="compositionally biased region" description="Acidic residues" evidence="4">
    <location>
        <begin position="442"/>
        <end position="456"/>
    </location>
</feature>
<dbReference type="Gene3D" id="1.25.40.20">
    <property type="entry name" value="Ankyrin repeat-containing domain"/>
    <property type="match status" value="2"/>
</dbReference>
<gene>
    <name evidence="6" type="ORF">TM35_000032140</name>
</gene>
<feature type="compositionally biased region" description="Basic and acidic residues" evidence="4">
    <location>
        <begin position="457"/>
        <end position="468"/>
    </location>
</feature>
<dbReference type="STRING" id="67003.A0A1X0P6K1"/>
<keyword evidence="7" id="KW-1185">Reference proteome</keyword>
<evidence type="ECO:0000313" key="7">
    <source>
        <dbReference type="Proteomes" id="UP000192257"/>
    </source>
</evidence>
<keyword evidence="1" id="KW-0677">Repeat</keyword>
<feature type="compositionally biased region" description="Basic residues" evidence="4">
    <location>
        <begin position="487"/>
        <end position="503"/>
    </location>
</feature>
<keyword evidence="2 3" id="KW-0040">ANK repeat</keyword>
<dbReference type="VEuPathDB" id="TriTrypDB:TM35_000032140"/>
<dbReference type="InterPro" id="IPR002110">
    <property type="entry name" value="Ankyrin_rpt"/>
</dbReference>
<dbReference type="OrthoDB" id="10254927at2759"/>
<dbReference type="PANTHER" id="PTHR24161">
    <property type="entry name" value="ANK_REP_REGION DOMAIN-CONTAINING PROTEIN-RELATED"/>
    <property type="match status" value="1"/>
</dbReference>
<name>A0A1X0P6K1_9TRYP</name>
<keyword evidence="5" id="KW-0812">Transmembrane</keyword>
<comment type="caution">
    <text evidence="6">The sequence shown here is derived from an EMBL/GenBank/DDBJ whole genome shotgun (WGS) entry which is preliminary data.</text>
</comment>
<dbReference type="PANTHER" id="PTHR24161:SF124">
    <property type="entry name" value="TRANSIENT RECEPTOR POTENTIAL CHANNEL PYREXIA"/>
    <property type="match status" value="1"/>
</dbReference>
<dbReference type="SMART" id="SM00248">
    <property type="entry name" value="ANK"/>
    <property type="match status" value="7"/>
</dbReference>
<feature type="repeat" description="ANK" evidence="3">
    <location>
        <begin position="72"/>
        <end position="105"/>
    </location>
</feature>
<dbReference type="Pfam" id="PF12796">
    <property type="entry name" value="Ank_2"/>
    <property type="match status" value="1"/>
</dbReference>
<feature type="transmembrane region" description="Helical" evidence="5">
    <location>
        <begin position="521"/>
        <end position="542"/>
    </location>
</feature>
<protein>
    <submittedName>
        <fullName evidence="6">Uncharacterized protein</fullName>
    </submittedName>
</protein>
<evidence type="ECO:0000256" key="1">
    <source>
        <dbReference type="ARBA" id="ARBA00022737"/>
    </source>
</evidence>
<dbReference type="RefSeq" id="XP_028886527.1">
    <property type="nucleotide sequence ID" value="XM_029021981.1"/>
</dbReference>
<proteinExistence type="predicted"/>
<keyword evidence="5" id="KW-0472">Membrane</keyword>